<organism evidence="1">
    <name type="scientific">Arundo donax</name>
    <name type="common">Giant reed</name>
    <name type="synonym">Donax arundinaceus</name>
    <dbReference type="NCBI Taxonomy" id="35708"/>
    <lineage>
        <taxon>Eukaryota</taxon>
        <taxon>Viridiplantae</taxon>
        <taxon>Streptophyta</taxon>
        <taxon>Embryophyta</taxon>
        <taxon>Tracheophyta</taxon>
        <taxon>Spermatophyta</taxon>
        <taxon>Magnoliopsida</taxon>
        <taxon>Liliopsida</taxon>
        <taxon>Poales</taxon>
        <taxon>Poaceae</taxon>
        <taxon>PACMAD clade</taxon>
        <taxon>Arundinoideae</taxon>
        <taxon>Arundineae</taxon>
        <taxon>Arundo</taxon>
    </lineage>
</organism>
<reference evidence="1" key="2">
    <citation type="journal article" date="2015" name="Data Brief">
        <title>Shoot transcriptome of the giant reed, Arundo donax.</title>
        <authorList>
            <person name="Barrero R.A."/>
            <person name="Guerrero F.D."/>
            <person name="Moolhuijzen P."/>
            <person name="Goolsby J.A."/>
            <person name="Tidwell J."/>
            <person name="Bellgard S.E."/>
            <person name="Bellgard M.I."/>
        </authorList>
    </citation>
    <scope>NUCLEOTIDE SEQUENCE</scope>
    <source>
        <tissue evidence="1">Shoot tissue taken approximately 20 cm above the soil surface</tissue>
    </source>
</reference>
<dbReference type="AlphaFoldDB" id="A0A0A9GV17"/>
<accession>A0A0A9GV17</accession>
<sequence>MGILYVPYPRSFCNDQYWCNGHHKKCRRPGFISIIWWMA</sequence>
<evidence type="ECO:0000313" key="1">
    <source>
        <dbReference type="EMBL" id="JAE28387.1"/>
    </source>
</evidence>
<name>A0A0A9GV17_ARUDO</name>
<reference evidence="1" key="1">
    <citation type="submission" date="2014-09" db="EMBL/GenBank/DDBJ databases">
        <authorList>
            <person name="Magalhaes I.L.F."/>
            <person name="Oliveira U."/>
            <person name="Santos F.R."/>
            <person name="Vidigal T.H.D.A."/>
            <person name="Brescovit A.D."/>
            <person name="Santos A.J."/>
        </authorList>
    </citation>
    <scope>NUCLEOTIDE SEQUENCE</scope>
    <source>
        <tissue evidence="1">Shoot tissue taken approximately 20 cm above the soil surface</tissue>
    </source>
</reference>
<proteinExistence type="predicted"/>
<protein>
    <submittedName>
        <fullName evidence="1">Uncharacterized protein</fullName>
    </submittedName>
</protein>
<dbReference type="EMBL" id="GBRH01169509">
    <property type="protein sequence ID" value="JAE28387.1"/>
    <property type="molecule type" value="Transcribed_RNA"/>
</dbReference>